<dbReference type="EMBL" id="NPEF01000062">
    <property type="protein sequence ID" value="PJZ93442.1"/>
    <property type="molecule type" value="Genomic_DNA"/>
</dbReference>
<reference evidence="1 3" key="2">
    <citation type="journal article" date="2018" name="Microb. Genom.">
        <title>Deciphering the unexplored Leptospira diversity from soils uncovers genomic evolution to virulence.</title>
        <authorList>
            <person name="Thibeaux R."/>
            <person name="Iraola G."/>
            <person name="Ferres I."/>
            <person name="Bierque E."/>
            <person name="Girault D."/>
            <person name="Soupe-Gilbert M.E."/>
            <person name="Picardeau M."/>
            <person name="Goarant C."/>
        </authorList>
    </citation>
    <scope>NUCLEOTIDE SEQUENCE [LARGE SCALE GENOMIC DNA]</scope>
    <source>
        <strain evidence="1 3">ATI7-C-A5</strain>
    </source>
</reference>
<name>A0A2N0BQR2_9LEPT</name>
<evidence type="ECO:0000313" key="3">
    <source>
        <dbReference type="Proteomes" id="UP000232122"/>
    </source>
</evidence>
<reference evidence="1" key="3">
    <citation type="submission" date="2023-10" db="EMBL/GenBank/DDBJ databases">
        <authorList>
            <person name="Picardeau M."/>
            <person name="Thibeaux R."/>
        </authorList>
    </citation>
    <scope>NUCLEOTIDE SEQUENCE</scope>
    <source>
        <strain evidence="1">ATI7-C-A5</strain>
    </source>
</reference>
<evidence type="ECO:0000313" key="2">
    <source>
        <dbReference type="EMBL" id="PJZ93442.1"/>
    </source>
</evidence>
<evidence type="ECO:0000313" key="1">
    <source>
        <dbReference type="EMBL" id="MDV6237146.1"/>
    </source>
</evidence>
<protein>
    <submittedName>
        <fullName evidence="2">Uncharacterized protein</fullName>
    </submittedName>
</protein>
<organism evidence="2">
    <name type="scientific">Leptospira ellisii</name>
    <dbReference type="NCBI Taxonomy" id="2023197"/>
    <lineage>
        <taxon>Bacteria</taxon>
        <taxon>Pseudomonadati</taxon>
        <taxon>Spirochaetota</taxon>
        <taxon>Spirochaetia</taxon>
        <taxon>Leptospirales</taxon>
        <taxon>Leptospiraceae</taxon>
        <taxon>Leptospira</taxon>
    </lineage>
</organism>
<keyword evidence="3" id="KW-1185">Reference proteome</keyword>
<reference evidence="2" key="1">
    <citation type="submission" date="2017-07" db="EMBL/GenBank/DDBJ databases">
        <title>Leptospira spp. isolated from tropical soils.</title>
        <authorList>
            <person name="Thibeaux R."/>
            <person name="Iraola G."/>
            <person name="Ferres I."/>
            <person name="Bierque E."/>
            <person name="Girault D."/>
            <person name="Soupe-Gilbert M.-E."/>
            <person name="Picardeau M."/>
            <person name="Goarant C."/>
        </authorList>
    </citation>
    <scope>NUCLEOTIDE SEQUENCE [LARGE SCALE GENOMIC DNA]</scope>
    <source>
        <strain evidence="2">ATI7-C-A5</strain>
    </source>
</reference>
<gene>
    <name evidence="1" type="ORF">CH379_016055</name>
    <name evidence="2" type="ORF">CH379_07835</name>
</gene>
<comment type="caution">
    <text evidence="2">The sequence shown here is derived from an EMBL/GenBank/DDBJ whole genome shotgun (WGS) entry which is preliminary data.</text>
</comment>
<proteinExistence type="predicted"/>
<dbReference type="OrthoDB" id="345908at2"/>
<dbReference type="RefSeq" id="WP_100745302.1">
    <property type="nucleotide sequence ID" value="NZ_NPEF02000020.1"/>
</dbReference>
<dbReference type="EMBL" id="NPEF02000020">
    <property type="protein sequence ID" value="MDV6237146.1"/>
    <property type="molecule type" value="Genomic_DNA"/>
</dbReference>
<accession>A0A2N0BA69</accession>
<dbReference type="Proteomes" id="UP000232122">
    <property type="component" value="Unassembled WGS sequence"/>
</dbReference>
<dbReference type="AlphaFoldDB" id="A0A2N0BQR2"/>
<accession>A0A2N0BQR2</accession>
<sequence>MCIELESLKLNMRLFDKHRSLGINISDSDLIDFLATRCALQEFYLEQKKLLESYHQWIDDQGLEEWK</sequence>